<dbReference type="Proteomes" id="UP000250028">
    <property type="component" value="Unassembled WGS sequence"/>
</dbReference>
<comment type="similarity">
    <text evidence="7 8">Belongs to the PINc/VapC protein family.</text>
</comment>
<keyword evidence="4 8" id="KW-0479">Metal-binding</keyword>
<evidence type="ECO:0000313" key="10">
    <source>
        <dbReference type="EMBL" id="SSA35684.1"/>
    </source>
</evidence>
<keyword evidence="5 8" id="KW-0378">Hydrolase</keyword>
<dbReference type="CDD" id="cd09871">
    <property type="entry name" value="PIN_MtVapC28-VapC30-like"/>
    <property type="match status" value="1"/>
</dbReference>
<evidence type="ECO:0000256" key="1">
    <source>
        <dbReference type="ARBA" id="ARBA00001946"/>
    </source>
</evidence>
<dbReference type="GO" id="GO:0016787">
    <property type="term" value="F:hydrolase activity"/>
    <property type="evidence" value="ECO:0007669"/>
    <property type="project" value="UniProtKB-KW"/>
</dbReference>
<accession>A0A2Y8ZUI4</accession>
<dbReference type="EMBL" id="UESZ01000001">
    <property type="protein sequence ID" value="SSA35684.1"/>
    <property type="molecule type" value="Genomic_DNA"/>
</dbReference>
<keyword evidence="11" id="KW-1185">Reference proteome</keyword>
<dbReference type="Gene3D" id="3.40.50.1010">
    <property type="entry name" value="5'-nuclease"/>
    <property type="match status" value="1"/>
</dbReference>
<evidence type="ECO:0000256" key="6">
    <source>
        <dbReference type="ARBA" id="ARBA00022842"/>
    </source>
</evidence>
<dbReference type="GO" id="GO:0090729">
    <property type="term" value="F:toxin activity"/>
    <property type="evidence" value="ECO:0007669"/>
    <property type="project" value="UniProtKB-KW"/>
</dbReference>
<dbReference type="EC" id="3.1.-.-" evidence="8"/>
<dbReference type="InterPro" id="IPR029060">
    <property type="entry name" value="PIN-like_dom_sf"/>
</dbReference>
<evidence type="ECO:0000259" key="9">
    <source>
        <dbReference type="Pfam" id="PF01850"/>
    </source>
</evidence>
<dbReference type="RefSeq" id="WP_109687124.1">
    <property type="nucleotide sequence ID" value="NZ_QGDN01000001.1"/>
</dbReference>
<dbReference type="OrthoDB" id="32625at2"/>
<keyword evidence="8" id="KW-0800">Toxin</keyword>
<keyword evidence="3 8" id="KW-0540">Nuclease</keyword>
<organism evidence="10 11">
    <name type="scientific">Branchiibius hedensis</name>
    <dbReference type="NCBI Taxonomy" id="672460"/>
    <lineage>
        <taxon>Bacteria</taxon>
        <taxon>Bacillati</taxon>
        <taxon>Actinomycetota</taxon>
        <taxon>Actinomycetes</taxon>
        <taxon>Micrococcales</taxon>
        <taxon>Dermacoccaceae</taxon>
        <taxon>Branchiibius</taxon>
    </lineage>
</organism>
<evidence type="ECO:0000313" key="11">
    <source>
        <dbReference type="Proteomes" id="UP000250028"/>
    </source>
</evidence>
<dbReference type="SUPFAM" id="SSF88723">
    <property type="entry name" value="PIN domain-like"/>
    <property type="match status" value="1"/>
</dbReference>
<keyword evidence="6 8" id="KW-0460">Magnesium</keyword>
<name>A0A2Y8ZUI4_9MICO</name>
<dbReference type="InterPro" id="IPR022907">
    <property type="entry name" value="VapC_family"/>
</dbReference>
<dbReference type="InterPro" id="IPR002716">
    <property type="entry name" value="PIN_dom"/>
</dbReference>
<dbReference type="HAMAP" id="MF_00265">
    <property type="entry name" value="VapC_Nob1"/>
    <property type="match status" value="1"/>
</dbReference>
<gene>
    <name evidence="8" type="primary">vapC</name>
    <name evidence="10" type="ORF">SAMN04489750_3054</name>
</gene>
<sequence length="131" mass="14148">MIVDTSALVAVLKAEAGWERIVATVEAAPSLLMSAATYVELGIVVDRRGGSAGTRRADNLLRSWRVEVTDVTVRQANIARAAYRDFGKGTGHPAQLNFGDCFAYALAVERDEPLLFVGDDFSHTDVRVAPL</sequence>
<dbReference type="PANTHER" id="PTHR33653">
    <property type="entry name" value="RIBONUCLEASE VAPC2"/>
    <property type="match status" value="1"/>
</dbReference>
<comment type="function">
    <text evidence="8">Toxic component of a toxin-antitoxin (TA) system. An RNase.</text>
</comment>
<keyword evidence="2 8" id="KW-1277">Toxin-antitoxin system</keyword>
<evidence type="ECO:0000256" key="5">
    <source>
        <dbReference type="ARBA" id="ARBA00022801"/>
    </source>
</evidence>
<evidence type="ECO:0000256" key="4">
    <source>
        <dbReference type="ARBA" id="ARBA00022723"/>
    </source>
</evidence>
<dbReference type="GO" id="GO:0000287">
    <property type="term" value="F:magnesium ion binding"/>
    <property type="evidence" value="ECO:0007669"/>
    <property type="project" value="UniProtKB-UniRule"/>
</dbReference>
<dbReference type="InterPro" id="IPR050556">
    <property type="entry name" value="Type_II_TA_system_RNase"/>
</dbReference>
<feature type="domain" description="PIN" evidence="9">
    <location>
        <begin position="1"/>
        <end position="125"/>
    </location>
</feature>
<dbReference type="Pfam" id="PF01850">
    <property type="entry name" value="PIN"/>
    <property type="match status" value="1"/>
</dbReference>
<feature type="binding site" evidence="8">
    <location>
        <position position="4"/>
    </location>
    <ligand>
        <name>Mg(2+)</name>
        <dbReference type="ChEBI" id="CHEBI:18420"/>
    </ligand>
</feature>
<dbReference type="PANTHER" id="PTHR33653:SF1">
    <property type="entry name" value="RIBONUCLEASE VAPC2"/>
    <property type="match status" value="1"/>
</dbReference>
<reference evidence="11" key="1">
    <citation type="submission" date="2016-10" db="EMBL/GenBank/DDBJ databases">
        <authorList>
            <person name="Varghese N."/>
            <person name="Submissions S."/>
        </authorList>
    </citation>
    <scope>NUCLEOTIDE SEQUENCE [LARGE SCALE GENOMIC DNA]</scope>
    <source>
        <strain evidence="11">DSM 22951</strain>
    </source>
</reference>
<comment type="cofactor">
    <cofactor evidence="1 8">
        <name>Mg(2+)</name>
        <dbReference type="ChEBI" id="CHEBI:18420"/>
    </cofactor>
</comment>
<evidence type="ECO:0000256" key="3">
    <source>
        <dbReference type="ARBA" id="ARBA00022722"/>
    </source>
</evidence>
<evidence type="ECO:0000256" key="7">
    <source>
        <dbReference type="ARBA" id="ARBA00038093"/>
    </source>
</evidence>
<dbReference type="AlphaFoldDB" id="A0A2Y8ZUI4"/>
<protein>
    <recommendedName>
        <fullName evidence="8">Ribonuclease VapC</fullName>
        <shortName evidence="8">RNase VapC</shortName>
        <ecNumber evidence="8">3.1.-.-</ecNumber>
    </recommendedName>
    <alternativeName>
        <fullName evidence="8">Toxin VapC</fullName>
    </alternativeName>
</protein>
<proteinExistence type="inferred from homology"/>
<evidence type="ECO:0000256" key="8">
    <source>
        <dbReference type="HAMAP-Rule" id="MF_00265"/>
    </source>
</evidence>
<evidence type="ECO:0000256" key="2">
    <source>
        <dbReference type="ARBA" id="ARBA00022649"/>
    </source>
</evidence>
<dbReference type="GO" id="GO:0004540">
    <property type="term" value="F:RNA nuclease activity"/>
    <property type="evidence" value="ECO:0007669"/>
    <property type="project" value="InterPro"/>
</dbReference>
<feature type="binding site" evidence="8">
    <location>
        <position position="100"/>
    </location>
    <ligand>
        <name>Mg(2+)</name>
        <dbReference type="ChEBI" id="CHEBI:18420"/>
    </ligand>
</feature>